<dbReference type="AlphaFoldDB" id="Q7RRR3"/>
<dbReference type="PaxDb" id="73239-Q7RRR3"/>
<comment type="caution">
    <text evidence="1">The sequence shown here is derived from an EMBL/GenBank/DDBJ whole genome shotgun (WGS) entry which is preliminary data.</text>
</comment>
<gene>
    <name evidence="1" type="ORF">PY00655</name>
</gene>
<protein>
    <submittedName>
        <fullName evidence="1">Uncharacterized protein</fullName>
    </submittedName>
</protein>
<dbReference type="Proteomes" id="UP000008553">
    <property type="component" value="Unassembled WGS sequence"/>
</dbReference>
<proteinExistence type="predicted"/>
<dbReference type="EMBL" id="AABL01000180">
    <property type="protein sequence ID" value="EAA17667.1"/>
    <property type="molecule type" value="Genomic_DNA"/>
</dbReference>
<evidence type="ECO:0000313" key="2">
    <source>
        <dbReference type="Proteomes" id="UP000008553"/>
    </source>
</evidence>
<name>Q7RRR3_PLAYO</name>
<keyword evidence="2" id="KW-1185">Reference proteome</keyword>
<evidence type="ECO:0000313" key="1">
    <source>
        <dbReference type="EMBL" id="EAA17667.1"/>
    </source>
</evidence>
<dbReference type="STRING" id="73239.Q7RRR3"/>
<sequence length="124" mass="14684">MDECNDSSSESDEDINFSQLAKEENLNNIDILHRLGHDNKNILKQKKKKIKQDLYIYKKNNSKKIINDINCINGFLLTLSKIVENTQNYFQEFFINKMFEICSSFLVYLHSLLPIYKMTNKRVL</sequence>
<accession>Q7RRR3</accession>
<reference evidence="1 2" key="1">
    <citation type="journal article" date="2002" name="Nature">
        <title>Genome sequence and comparative analysis of the model rodent malaria parasite Plasmodium yoelii yoelii.</title>
        <authorList>
            <person name="Carlton J.M."/>
            <person name="Angiuoli S.V."/>
            <person name="Suh B.B."/>
            <person name="Kooij T.W."/>
            <person name="Pertea M."/>
            <person name="Silva J.C."/>
            <person name="Ermolaeva M.D."/>
            <person name="Allen J.E."/>
            <person name="Selengut J.D."/>
            <person name="Koo H.L."/>
            <person name="Peterson J.D."/>
            <person name="Pop M."/>
            <person name="Kosack D.S."/>
            <person name="Shumway M.F."/>
            <person name="Bidwell S.L."/>
            <person name="Shallom S.J."/>
            <person name="van Aken S.E."/>
            <person name="Riedmuller S.B."/>
            <person name="Feldblyum T.V."/>
            <person name="Cho J.K."/>
            <person name="Quackenbush J."/>
            <person name="Sedegah M."/>
            <person name="Shoaibi A."/>
            <person name="Cummings L.M."/>
            <person name="Florens L."/>
            <person name="Yates J.R."/>
            <person name="Raine J.D."/>
            <person name="Sinden R.E."/>
            <person name="Harris M.A."/>
            <person name="Cunningham D.A."/>
            <person name="Preiser P.R."/>
            <person name="Bergman L.W."/>
            <person name="Vaidya A.B."/>
            <person name="van Lin L.H."/>
            <person name="Janse C.J."/>
            <person name="Waters A.P."/>
            <person name="Smith H.O."/>
            <person name="White O.R."/>
            <person name="Salzberg S.L."/>
            <person name="Venter J.C."/>
            <person name="Fraser C.M."/>
            <person name="Hoffman S.L."/>
            <person name="Gardner M.J."/>
            <person name="Carucci D.J."/>
        </authorList>
    </citation>
    <scope>NUCLEOTIDE SEQUENCE [LARGE SCALE GENOMIC DNA]</scope>
    <source>
        <strain evidence="1 2">17XNL</strain>
    </source>
</reference>
<dbReference type="InParanoid" id="Q7RRR3"/>
<organism evidence="1 2">
    <name type="scientific">Plasmodium yoelii yoelii</name>
    <dbReference type="NCBI Taxonomy" id="73239"/>
    <lineage>
        <taxon>Eukaryota</taxon>
        <taxon>Sar</taxon>
        <taxon>Alveolata</taxon>
        <taxon>Apicomplexa</taxon>
        <taxon>Aconoidasida</taxon>
        <taxon>Haemosporida</taxon>
        <taxon>Plasmodiidae</taxon>
        <taxon>Plasmodium</taxon>
        <taxon>Plasmodium (Vinckeia)</taxon>
    </lineage>
</organism>